<organism evidence="1 2">
    <name type="scientific">Exophiala sideris</name>
    <dbReference type="NCBI Taxonomy" id="1016849"/>
    <lineage>
        <taxon>Eukaryota</taxon>
        <taxon>Fungi</taxon>
        <taxon>Dikarya</taxon>
        <taxon>Ascomycota</taxon>
        <taxon>Pezizomycotina</taxon>
        <taxon>Eurotiomycetes</taxon>
        <taxon>Chaetothyriomycetidae</taxon>
        <taxon>Chaetothyriales</taxon>
        <taxon>Herpotrichiellaceae</taxon>
        <taxon>Exophiala</taxon>
    </lineage>
</organism>
<dbReference type="Proteomes" id="UP001345691">
    <property type="component" value="Unassembled WGS sequence"/>
</dbReference>
<dbReference type="InterPro" id="IPR036291">
    <property type="entry name" value="NAD(P)-bd_dom_sf"/>
</dbReference>
<dbReference type="SUPFAM" id="SSF51735">
    <property type="entry name" value="NAD(P)-binding Rossmann-fold domains"/>
    <property type="match status" value="1"/>
</dbReference>
<keyword evidence="2" id="KW-1185">Reference proteome</keyword>
<evidence type="ECO:0000313" key="2">
    <source>
        <dbReference type="Proteomes" id="UP001345691"/>
    </source>
</evidence>
<dbReference type="Gene3D" id="3.90.180.10">
    <property type="entry name" value="Medium-chain alcohol dehydrogenases, catalytic domain"/>
    <property type="match status" value="1"/>
</dbReference>
<evidence type="ECO:0008006" key="3">
    <source>
        <dbReference type="Google" id="ProtNLM"/>
    </source>
</evidence>
<dbReference type="EMBL" id="JAVRRF010000021">
    <property type="protein sequence ID" value="KAK5054931.1"/>
    <property type="molecule type" value="Genomic_DNA"/>
</dbReference>
<gene>
    <name evidence="1" type="ORF">LTR69_008499</name>
</gene>
<sequence length="341" mass="37463">MPRDPISKVGTRMSRRPTRREDFELRRALVLFNLGMSGRLVFSVPRSRSYGFDGIFPWLRMDSFLSRDLSPSPQHSIAKGVAREALVTVWLATYSFSITNLKRRTVLDRLCGELGYTLTELTPLILYTVAAGAIVEVAQVKVGDVIVMGPATGSFGGAAVELALLSGASVIILGRREETLVEMKRKLGNHERLQSLVMSGDDEADGAAIRRLTPNGAGADIYNDWTPGWIEKPPFIKAGMKTLKMSGQVILSGAAYGTLEIPYAQSIHINWEYTARWTCTRATIQRVVSMVQQGILKIGKSAGAEIATFSLAEHEEAKTHAEKVGRFKNYSVIIPHGEPTL</sequence>
<evidence type="ECO:0000313" key="1">
    <source>
        <dbReference type="EMBL" id="KAK5054931.1"/>
    </source>
</evidence>
<accession>A0ABR0J301</accession>
<dbReference type="Gene3D" id="3.40.50.720">
    <property type="entry name" value="NAD(P)-binding Rossmann-like Domain"/>
    <property type="match status" value="1"/>
</dbReference>
<proteinExistence type="predicted"/>
<reference evidence="1 2" key="1">
    <citation type="submission" date="2023-08" db="EMBL/GenBank/DDBJ databases">
        <title>Black Yeasts Isolated from many extreme environments.</title>
        <authorList>
            <person name="Coleine C."/>
            <person name="Stajich J.E."/>
            <person name="Selbmann L."/>
        </authorList>
    </citation>
    <scope>NUCLEOTIDE SEQUENCE [LARGE SCALE GENOMIC DNA]</scope>
    <source>
        <strain evidence="1 2">CCFEE 6328</strain>
    </source>
</reference>
<protein>
    <recommendedName>
        <fullName evidence="3">Alcohol dehydrogenase-like C-terminal domain-containing protein</fullName>
    </recommendedName>
</protein>
<comment type="caution">
    <text evidence="1">The sequence shown here is derived from an EMBL/GenBank/DDBJ whole genome shotgun (WGS) entry which is preliminary data.</text>
</comment>
<name>A0ABR0J301_9EURO</name>